<sequence>MEEFQEAEILWPSSADDHHHDHNDDIDTTTAVPSVRSKPRASPELSAPVEISRRKRRRRPWAAPEYAMFDQETDGSGAEDDGCPDDDANQRSARGLTVVVPPHVLLARRRLLGGRKAAHSMCAGKGRTLKGRDLRDVRNLVLKMTGFIEK</sequence>
<evidence type="ECO:0000313" key="4">
    <source>
        <dbReference type="Proteomes" id="UP000636709"/>
    </source>
</evidence>
<evidence type="ECO:0000256" key="1">
    <source>
        <dbReference type="ARBA" id="ARBA00034773"/>
    </source>
</evidence>
<dbReference type="AlphaFoldDB" id="A0A835F3Z7"/>
<feature type="compositionally biased region" description="Basic and acidic residues" evidence="2">
    <location>
        <begin position="15"/>
        <end position="25"/>
    </location>
</feature>
<evidence type="ECO:0000313" key="3">
    <source>
        <dbReference type="EMBL" id="KAF8727362.1"/>
    </source>
</evidence>
<dbReference type="GO" id="GO:0010150">
    <property type="term" value="P:leaf senescence"/>
    <property type="evidence" value="ECO:0007669"/>
    <property type="project" value="UniProtKB-ARBA"/>
</dbReference>
<name>A0A835F3Z7_9POAL</name>
<feature type="region of interest" description="Disordered" evidence="2">
    <location>
        <begin position="1"/>
        <end position="95"/>
    </location>
</feature>
<dbReference type="InterPro" id="IPR007608">
    <property type="entry name" value="Senescence_reg_S40"/>
</dbReference>
<feature type="compositionally biased region" description="Acidic residues" evidence="2">
    <location>
        <begin position="71"/>
        <end position="87"/>
    </location>
</feature>
<protein>
    <submittedName>
        <fullName evidence="3">Uncharacterized protein</fullName>
    </submittedName>
</protein>
<gene>
    <name evidence="3" type="ORF">HU200_018964</name>
</gene>
<dbReference type="PANTHER" id="PTHR33083">
    <property type="entry name" value="EXPRESSED PROTEIN"/>
    <property type="match status" value="1"/>
</dbReference>
<comment type="similarity">
    <text evidence="1">Belongs to the senescence regulator S40 family.</text>
</comment>
<proteinExistence type="inferred from homology"/>
<dbReference type="Proteomes" id="UP000636709">
    <property type="component" value="Unassembled WGS sequence"/>
</dbReference>
<evidence type="ECO:0000256" key="2">
    <source>
        <dbReference type="SAM" id="MobiDB-lite"/>
    </source>
</evidence>
<comment type="caution">
    <text evidence="3">The sequence shown here is derived from an EMBL/GenBank/DDBJ whole genome shotgun (WGS) entry which is preliminary data.</text>
</comment>
<dbReference type="Pfam" id="PF04520">
    <property type="entry name" value="Senescence_reg"/>
    <property type="match status" value="1"/>
</dbReference>
<accession>A0A835F3Z7</accession>
<reference evidence="3" key="1">
    <citation type="submission" date="2020-07" db="EMBL/GenBank/DDBJ databases">
        <title>Genome sequence and genetic diversity analysis of an under-domesticated orphan crop, white fonio (Digitaria exilis).</title>
        <authorList>
            <person name="Bennetzen J.L."/>
            <person name="Chen S."/>
            <person name="Ma X."/>
            <person name="Wang X."/>
            <person name="Yssel A.E.J."/>
            <person name="Chaluvadi S.R."/>
            <person name="Johnson M."/>
            <person name="Gangashetty P."/>
            <person name="Hamidou F."/>
            <person name="Sanogo M.D."/>
            <person name="Zwaenepoel A."/>
            <person name="Wallace J."/>
            <person name="Van De Peer Y."/>
            <person name="Van Deynze A."/>
        </authorList>
    </citation>
    <scope>NUCLEOTIDE SEQUENCE</scope>
    <source>
        <tissue evidence="3">Leaves</tissue>
    </source>
</reference>
<keyword evidence="4" id="KW-1185">Reference proteome</keyword>
<dbReference type="EMBL" id="JACEFO010001644">
    <property type="protein sequence ID" value="KAF8727362.1"/>
    <property type="molecule type" value="Genomic_DNA"/>
</dbReference>
<dbReference type="OrthoDB" id="672058at2759"/>
<dbReference type="PANTHER" id="PTHR33083:SF19">
    <property type="entry name" value="OS05G0531100 PROTEIN"/>
    <property type="match status" value="1"/>
</dbReference>
<organism evidence="3 4">
    <name type="scientific">Digitaria exilis</name>
    <dbReference type="NCBI Taxonomy" id="1010633"/>
    <lineage>
        <taxon>Eukaryota</taxon>
        <taxon>Viridiplantae</taxon>
        <taxon>Streptophyta</taxon>
        <taxon>Embryophyta</taxon>
        <taxon>Tracheophyta</taxon>
        <taxon>Spermatophyta</taxon>
        <taxon>Magnoliopsida</taxon>
        <taxon>Liliopsida</taxon>
        <taxon>Poales</taxon>
        <taxon>Poaceae</taxon>
        <taxon>PACMAD clade</taxon>
        <taxon>Panicoideae</taxon>
        <taxon>Panicodae</taxon>
        <taxon>Paniceae</taxon>
        <taxon>Anthephorinae</taxon>
        <taxon>Digitaria</taxon>
    </lineage>
</organism>